<feature type="domain" description="Phosphate acetyl/butaryl transferase" evidence="3">
    <location>
        <begin position="3"/>
        <end position="195"/>
    </location>
</feature>
<dbReference type="GO" id="GO:0016746">
    <property type="term" value="F:acyltransferase activity"/>
    <property type="evidence" value="ECO:0007669"/>
    <property type="project" value="UniProtKB-KW"/>
</dbReference>
<comment type="caution">
    <text evidence="4">The sequence shown here is derived from an EMBL/GenBank/DDBJ whole genome shotgun (WGS) entry which is preliminary data.</text>
</comment>
<dbReference type="Pfam" id="PF01515">
    <property type="entry name" value="PTA_PTB"/>
    <property type="match status" value="1"/>
</dbReference>
<keyword evidence="2" id="KW-0012">Acyltransferase</keyword>
<dbReference type="Gene3D" id="3.40.50.10750">
    <property type="entry name" value="Isocitrate/Isopropylmalate dehydrogenase-like"/>
    <property type="match status" value="1"/>
</dbReference>
<evidence type="ECO:0000313" key="4">
    <source>
        <dbReference type="EMBL" id="GEK59476.1"/>
    </source>
</evidence>
<evidence type="ECO:0000256" key="1">
    <source>
        <dbReference type="ARBA" id="ARBA00022679"/>
    </source>
</evidence>
<dbReference type="Gene3D" id="3.40.50.10950">
    <property type="match status" value="1"/>
</dbReference>
<dbReference type="InterPro" id="IPR042113">
    <property type="entry name" value="P_AcTrfase_dom1"/>
</dbReference>
<dbReference type="OrthoDB" id="9805787at2"/>
<accession>A0A510Y7Y1</accession>
<dbReference type="InterPro" id="IPR042112">
    <property type="entry name" value="P_AcTrfase_dom2"/>
</dbReference>
<proteinExistence type="predicted"/>
<dbReference type="STRING" id="1371.GCA_900166605_01103"/>
<dbReference type="PANTHER" id="PTHR43356">
    <property type="entry name" value="PHOSPHATE ACETYLTRANSFERASE"/>
    <property type="match status" value="1"/>
</dbReference>
<evidence type="ECO:0000259" key="3">
    <source>
        <dbReference type="Pfam" id="PF01515"/>
    </source>
</evidence>
<dbReference type="InterPro" id="IPR050500">
    <property type="entry name" value="Phos_Acetyltrans/Butyryltrans"/>
</dbReference>
<dbReference type="PANTHER" id="PTHR43356:SF3">
    <property type="entry name" value="PHOSPHATE ACETYLTRANSFERASE"/>
    <property type="match status" value="1"/>
</dbReference>
<keyword evidence="5" id="KW-1185">Reference proteome</keyword>
<dbReference type="InterPro" id="IPR002505">
    <property type="entry name" value="PTA_PTB"/>
</dbReference>
<gene>
    <name evidence="4" type="ORF">MHA01_23810</name>
</gene>
<dbReference type="EMBL" id="BJUN01000014">
    <property type="protein sequence ID" value="GEK59476.1"/>
    <property type="molecule type" value="Genomic_DNA"/>
</dbReference>
<evidence type="ECO:0000313" key="5">
    <source>
        <dbReference type="Proteomes" id="UP000321051"/>
    </source>
</evidence>
<dbReference type="Proteomes" id="UP000321051">
    <property type="component" value="Unassembled WGS sequence"/>
</dbReference>
<protein>
    <recommendedName>
        <fullName evidence="3">Phosphate acetyl/butaryl transferase domain-containing protein</fullName>
    </recommendedName>
</protein>
<sequence>MWEELIEKVRKKRPSILFMEGEDSRVVEAALKLSREKIIHPILVGNEYELWRKVKNVKNTDIEIVDPSTFYSNEKICNYLFQKLLTKYSQDRANQLVRSTNYFSMGLLHYNIGEGLIGGATFKTSEVLRPALEIIKTKKGIQRISSYFLMNNQEKTFLFADCAVNPSPNSYELAEIAFLSAEAAELYNLNPKVAF</sequence>
<dbReference type="AlphaFoldDB" id="A0A510Y7Y1"/>
<evidence type="ECO:0000256" key="2">
    <source>
        <dbReference type="ARBA" id="ARBA00023315"/>
    </source>
</evidence>
<dbReference type="SUPFAM" id="SSF53659">
    <property type="entry name" value="Isocitrate/Isopropylmalate dehydrogenase-like"/>
    <property type="match status" value="1"/>
</dbReference>
<keyword evidence="1" id="KW-0808">Transferase</keyword>
<organism evidence="4 5">
    <name type="scientific">Marinococcus halophilus</name>
    <dbReference type="NCBI Taxonomy" id="1371"/>
    <lineage>
        <taxon>Bacteria</taxon>
        <taxon>Bacillati</taxon>
        <taxon>Bacillota</taxon>
        <taxon>Bacilli</taxon>
        <taxon>Bacillales</taxon>
        <taxon>Bacillaceae</taxon>
        <taxon>Marinococcus</taxon>
    </lineage>
</organism>
<name>A0A510Y7Y1_MARHA</name>
<reference evidence="4 5" key="1">
    <citation type="submission" date="2019-07" db="EMBL/GenBank/DDBJ databases">
        <title>Whole genome shotgun sequence of Marinococcus halophilus NBRC 102359.</title>
        <authorList>
            <person name="Hosoyama A."/>
            <person name="Uohara A."/>
            <person name="Ohji S."/>
            <person name="Ichikawa N."/>
        </authorList>
    </citation>
    <scope>NUCLEOTIDE SEQUENCE [LARGE SCALE GENOMIC DNA]</scope>
    <source>
        <strain evidence="4 5">NBRC 102359</strain>
    </source>
</reference>